<keyword evidence="7 8" id="KW-0349">Heme</keyword>
<keyword evidence="9" id="KW-0472">Membrane</keyword>
<keyword evidence="3 7" id="KW-0479">Metal-binding</keyword>
<comment type="cofactor">
    <cofactor evidence="1 7">
        <name>heme</name>
        <dbReference type="ChEBI" id="CHEBI:30413"/>
    </cofactor>
</comment>
<evidence type="ECO:0000256" key="5">
    <source>
        <dbReference type="ARBA" id="ARBA00023004"/>
    </source>
</evidence>
<gene>
    <name evidence="10" type="ORF">LARSCL_LOCUS6653</name>
</gene>
<keyword evidence="11" id="KW-1185">Reference proteome</keyword>
<keyword evidence="9" id="KW-0812">Transmembrane</keyword>
<evidence type="ECO:0000256" key="1">
    <source>
        <dbReference type="ARBA" id="ARBA00001971"/>
    </source>
</evidence>
<dbReference type="AlphaFoldDB" id="A0AAV1ZNJ8"/>
<dbReference type="Gene3D" id="1.10.630.10">
    <property type="entry name" value="Cytochrome P450"/>
    <property type="match status" value="1"/>
</dbReference>
<dbReference type="InterPro" id="IPR036396">
    <property type="entry name" value="Cyt_P450_sf"/>
</dbReference>
<dbReference type="SUPFAM" id="SSF48264">
    <property type="entry name" value="Cytochrome P450"/>
    <property type="match status" value="1"/>
</dbReference>
<dbReference type="GO" id="GO:0020037">
    <property type="term" value="F:heme binding"/>
    <property type="evidence" value="ECO:0007669"/>
    <property type="project" value="InterPro"/>
</dbReference>
<keyword evidence="5 7" id="KW-0408">Iron</keyword>
<organism evidence="10 11">
    <name type="scientific">Larinioides sclopetarius</name>
    <dbReference type="NCBI Taxonomy" id="280406"/>
    <lineage>
        <taxon>Eukaryota</taxon>
        <taxon>Metazoa</taxon>
        <taxon>Ecdysozoa</taxon>
        <taxon>Arthropoda</taxon>
        <taxon>Chelicerata</taxon>
        <taxon>Arachnida</taxon>
        <taxon>Araneae</taxon>
        <taxon>Araneomorphae</taxon>
        <taxon>Entelegynae</taxon>
        <taxon>Araneoidea</taxon>
        <taxon>Araneidae</taxon>
        <taxon>Larinioides</taxon>
    </lineage>
</organism>
<dbReference type="Proteomes" id="UP001497382">
    <property type="component" value="Unassembled WGS sequence"/>
</dbReference>
<dbReference type="PANTHER" id="PTHR24300:SF375">
    <property type="entry name" value="CYTOCHROME P450 FAMILY"/>
    <property type="match status" value="1"/>
</dbReference>
<sequence length="498" mass="57791">MFLNNVLTIRYEILISVSIIVLLCILGYLFKSSRRNFPPGPWGLPIVGYIPFLSKDAHLQFINLAKKYGHVFSLRLGSENVVVLNDTASIRDAFAKQEFLGRPPNNSYSVFGTKKPFLLNDMAMWQEHRRFVIHSLKDLGLGRTKIEEQMQDEIKHFQEVLKSFKGQPIDLAARFTPSMSNNINTLIFGKRYDYDDPERKTLDENLDEISKISGQTATHIFFPWIKRVPFLLNWLGFEKGFKLFKVSEEIFRKQVEEHKKTLDRKIIRDFIDSYLVEMEHRENKQEKTSLGDEELVGLVTGLFSASTEIVRVSIEWLMYTMASFPDVQKKVQKEIFDVLGPERNPEYRDQKSMPFTHSVILEVMRWKSVVALNVLRYTIADTNVVGYDIPAGTIVMANFWAVHHDPRHWKDPENFEPERFLASDGKSIVKSPHYMPFSIGKRACPGEIMANMEVFLYFVSILQKFDVHFPDGYMPDFKGIHSVIYKPPSAEIRFIPKN</sequence>
<keyword evidence="9" id="KW-1133">Transmembrane helix</keyword>
<keyword evidence="6 8" id="KW-0503">Monooxygenase</keyword>
<proteinExistence type="inferred from homology"/>
<dbReference type="InterPro" id="IPR001128">
    <property type="entry name" value="Cyt_P450"/>
</dbReference>
<accession>A0AAV1ZNJ8</accession>
<dbReference type="EMBL" id="CAXIEN010000064">
    <property type="protein sequence ID" value="CAL1272911.1"/>
    <property type="molecule type" value="Genomic_DNA"/>
</dbReference>
<dbReference type="GO" id="GO:0005737">
    <property type="term" value="C:cytoplasm"/>
    <property type="evidence" value="ECO:0007669"/>
    <property type="project" value="TreeGrafter"/>
</dbReference>
<dbReference type="PRINTS" id="PR00463">
    <property type="entry name" value="EP450I"/>
</dbReference>
<comment type="caution">
    <text evidence="10">The sequence shown here is derived from an EMBL/GenBank/DDBJ whole genome shotgun (WGS) entry which is preliminary data.</text>
</comment>
<evidence type="ECO:0000256" key="9">
    <source>
        <dbReference type="SAM" id="Phobius"/>
    </source>
</evidence>
<protein>
    <recommendedName>
        <fullName evidence="12">Cytochrome P450</fullName>
    </recommendedName>
</protein>
<keyword evidence="4 8" id="KW-0560">Oxidoreductase</keyword>
<dbReference type="InterPro" id="IPR002401">
    <property type="entry name" value="Cyt_P450_E_grp-I"/>
</dbReference>
<feature type="binding site" description="axial binding residue" evidence="7">
    <location>
        <position position="444"/>
    </location>
    <ligand>
        <name>heme</name>
        <dbReference type="ChEBI" id="CHEBI:30413"/>
    </ligand>
    <ligandPart>
        <name>Fe</name>
        <dbReference type="ChEBI" id="CHEBI:18248"/>
    </ligandPart>
</feature>
<dbReference type="Pfam" id="PF00067">
    <property type="entry name" value="p450"/>
    <property type="match status" value="1"/>
</dbReference>
<evidence type="ECO:0000256" key="3">
    <source>
        <dbReference type="ARBA" id="ARBA00022723"/>
    </source>
</evidence>
<evidence type="ECO:0008006" key="12">
    <source>
        <dbReference type="Google" id="ProtNLM"/>
    </source>
</evidence>
<dbReference type="PROSITE" id="PS00086">
    <property type="entry name" value="CYTOCHROME_P450"/>
    <property type="match status" value="1"/>
</dbReference>
<reference evidence="10 11" key="1">
    <citation type="submission" date="2024-04" db="EMBL/GenBank/DDBJ databases">
        <authorList>
            <person name="Rising A."/>
            <person name="Reimegard J."/>
            <person name="Sonavane S."/>
            <person name="Akerstrom W."/>
            <person name="Nylinder S."/>
            <person name="Hedman E."/>
            <person name="Kallberg Y."/>
        </authorList>
    </citation>
    <scope>NUCLEOTIDE SEQUENCE [LARGE SCALE GENOMIC DNA]</scope>
</reference>
<dbReference type="FunFam" id="1.10.630.10:FF:000036">
    <property type="entry name" value="CYtochrome P450 family"/>
    <property type="match status" value="1"/>
</dbReference>
<dbReference type="InterPro" id="IPR017972">
    <property type="entry name" value="Cyt_P450_CS"/>
</dbReference>
<evidence type="ECO:0000256" key="2">
    <source>
        <dbReference type="ARBA" id="ARBA00010617"/>
    </source>
</evidence>
<evidence type="ECO:0000256" key="6">
    <source>
        <dbReference type="ARBA" id="ARBA00023033"/>
    </source>
</evidence>
<dbReference type="InterPro" id="IPR050182">
    <property type="entry name" value="Cytochrome_P450_fam2"/>
</dbReference>
<dbReference type="PANTHER" id="PTHR24300">
    <property type="entry name" value="CYTOCHROME P450 508A4-RELATED"/>
    <property type="match status" value="1"/>
</dbReference>
<dbReference type="PRINTS" id="PR00385">
    <property type="entry name" value="P450"/>
</dbReference>
<evidence type="ECO:0000313" key="10">
    <source>
        <dbReference type="EMBL" id="CAL1272911.1"/>
    </source>
</evidence>
<evidence type="ECO:0000256" key="8">
    <source>
        <dbReference type="RuleBase" id="RU000461"/>
    </source>
</evidence>
<dbReference type="GO" id="GO:0006805">
    <property type="term" value="P:xenobiotic metabolic process"/>
    <property type="evidence" value="ECO:0007669"/>
    <property type="project" value="TreeGrafter"/>
</dbReference>
<feature type="transmembrane region" description="Helical" evidence="9">
    <location>
        <begin position="12"/>
        <end position="30"/>
    </location>
</feature>
<evidence type="ECO:0000256" key="4">
    <source>
        <dbReference type="ARBA" id="ARBA00023002"/>
    </source>
</evidence>
<evidence type="ECO:0000313" key="11">
    <source>
        <dbReference type="Proteomes" id="UP001497382"/>
    </source>
</evidence>
<name>A0AAV1ZNJ8_9ARAC</name>
<dbReference type="GO" id="GO:0006082">
    <property type="term" value="P:organic acid metabolic process"/>
    <property type="evidence" value="ECO:0007669"/>
    <property type="project" value="TreeGrafter"/>
</dbReference>
<dbReference type="GO" id="GO:0005506">
    <property type="term" value="F:iron ion binding"/>
    <property type="evidence" value="ECO:0007669"/>
    <property type="project" value="InterPro"/>
</dbReference>
<evidence type="ECO:0000256" key="7">
    <source>
        <dbReference type="PIRSR" id="PIRSR602401-1"/>
    </source>
</evidence>
<comment type="similarity">
    <text evidence="2 8">Belongs to the cytochrome P450 family.</text>
</comment>
<dbReference type="GO" id="GO:0016712">
    <property type="term" value="F:oxidoreductase activity, acting on paired donors, with incorporation or reduction of molecular oxygen, reduced flavin or flavoprotein as one donor, and incorporation of one atom of oxygen"/>
    <property type="evidence" value="ECO:0007669"/>
    <property type="project" value="TreeGrafter"/>
</dbReference>